<dbReference type="InterPro" id="IPR038717">
    <property type="entry name" value="Tc1-like_DDE_dom"/>
</dbReference>
<dbReference type="Pfam" id="PF13358">
    <property type="entry name" value="DDE_3"/>
    <property type="match status" value="1"/>
</dbReference>
<sequence>MLGRFDDYFIKKNWVLQQDNDPKHMSDIATNYFDDNNIVVMDWSSYSLDLNPIENLWSIIKTKIEHHRPKNLEKLELYMKQEWTKVPQHVLIRLANIMQERYQAV</sequence>
<name>A0ABN7W930_GIGMA</name>
<evidence type="ECO:0000259" key="1">
    <source>
        <dbReference type="Pfam" id="PF13358"/>
    </source>
</evidence>
<evidence type="ECO:0000313" key="2">
    <source>
        <dbReference type="EMBL" id="CAG8821243.1"/>
    </source>
</evidence>
<proteinExistence type="predicted"/>
<dbReference type="Proteomes" id="UP000789901">
    <property type="component" value="Unassembled WGS sequence"/>
</dbReference>
<evidence type="ECO:0000313" key="3">
    <source>
        <dbReference type="Proteomes" id="UP000789901"/>
    </source>
</evidence>
<organism evidence="2 3">
    <name type="scientific">Gigaspora margarita</name>
    <dbReference type="NCBI Taxonomy" id="4874"/>
    <lineage>
        <taxon>Eukaryota</taxon>
        <taxon>Fungi</taxon>
        <taxon>Fungi incertae sedis</taxon>
        <taxon>Mucoromycota</taxon>
        <taxon>Glomeromycotina</taxon>
        <taxon>Glomeromycetes</taxon>
        <taxon>Diversisporales</taxon>
        <taxon>Gigasporaceae</taxon>
        <taxon>Gigaspora</taxon>
    </lineage>
</organism>
<gene>
    <name evidence="2" type="ORF">GMARGA_LOCUS27780</name>
</gene>
<feature type="domain" description="Tc1-like transposase DDE" evidence="1">
    <location>
        <begin position="12"/>
        <end position="75"/>
    </location>
</feature>
<dbReference type="InterPro" id="IPR036397">
    <property type="entry name" value="RNaseH_sf"/>
</dbReference>
<feature type="non-terminal residue" evidence="2">
    <location>
        <position position="105"/>
    </location>
</feature>
<protein>
    <submittedName>
        <fullName evidence="2">36216_t:CDS:1</fullName>
    </submittedName>
</protein>
<dbReference type="EMBL" id="CAJVQB010034497">
    <property type="protein sequence ID" value="CAG8821243.1"/>
    <property type="molecule type" value="Genomic_DNA"/>
</dbReference>
<accession>A0ABN7W930</accession>
<reference evidence="2 3" key="1">
    <citation type="submission" date="2021-06" db="EMBL/GenBank/DDBJ databases">
        <authorList>
            <person name="Kallberg Y."/>
            <person name="Tangrot J."/>
            <person name="Rosling A."/>
        </authorList>
    </citation>
    <scope>NUCLEOTIDE SEQUENCE [LARGE SCALE GENOMIC DNA]</scope>
    <source>
        <strain evidence="2 3">120-4 pot B 10/14</strain>
    </source>
</reference>
<dbReference type="Gene3D" id="3.30.420.10">
    <property type="entry name" value="Ribonuclease H-like superfamily/Ribonuclease H"/>
    <property type="match status" value="1"/>
</dbReference>
<comment type="caution">
    <text evidence="2">The sequence shown here is derived from an EMBL/GenBank/DDBJ whole genome shotgun (WGS) entry which is preliminary data.</text>
</comment>
<keyword evidence="3" id="KW-1185">Reference proteome</keyword>